<dbReference type="PANTHER" id="PTHR46438:SF12">
    <property type="entry name" value="ALPHA_BETA-HYDROLASES SUPERFAMILY PROTEIN"/>
    <property type="match status" value="1"/>
</dbReference>
<dbReference type="PRINTS" id="PR00111">
    <property type="entry name" value="ABHYDROLASE"/>
</dbReference>
<dbReference type="AlphaFoldDB" id="A0A1Y5I7C7"/>
<dbReference type="InterPro" id="IPR029058">
    <property type="entry name" value="AB_hydrolase_fold"/>
</dbReference>
<dbReference type="EMBL" id="KZ155790">
    <property type="protein sequence ID" value="OUS45459.1"/>
    <property type="molecule type" value="Genomic_DNA"/>
</dbReference>
<evidence type="ECO:0000259" key="1">
    <source>
        <dbReference type="Pfam" id="PF12697"/>
    </source>
</evidence>
<dbReference type="PANTHER" id="PTHR46438">
    <property type="entry name" value="ALPHA/BETA-HYDROLASES SUPERFAMILY PROTEIN"/>
    <property type="match status" value="1"/>
</dbReference>
<protein>
    <submittedName>
        <fullName evidence="2">Hydrolase, alpha/beta fold family protein</fullName>
    </submittedName>
</protein>
<dbReference type="Gene3D" id="3.40.50.1820">
    <property type="entry name" value="alpha/beta hydrolase"/>
    <property type="match status" value="1"/>
</dbReference>
<dbReference type="eggNOG" id="KOG1454">
    <property type="taxonomic scope" value="Eukaryota"/>
</dbReference>
<dbReference type="Proteomes" id="UP000195557">
    <property type="component" value="Unassembled WGS sequence"/>
</dbReference>
<organism evidence="2">
    <name type="scientific">Ostreococcus tauri</name>
    <name type="common">Marine green alga</name>
    <dbReference type="NCBI Taxonomy" id="70448"/>
    <lineage>
        <taxon>Eukaryota</taxon>
        <taxon>Viridiplantae</taxon>
        <taxon>Chlorophyta</taxon>
        <taxon>Mamiellophyceae</taxon>
        <taxon>Mamiellales</taxon>
        <taxon>Bathycoccaceae</taxon>
        <taxon>Ostreococcus</taxon>
    </lineage>
</organism>
<keyword evidence="2" id="KW-0378">Hydrolase</keyword>
<dbReference type="GO" id="GO:0016787">
    <property type="term" value="F:hydrolase activity"/>
    <property type="evidence" value="ECO:0007669"/>
    <property type="project" value="UniProtKB-KW"/>
</dbReference>
<dbReference type="InterPro" id="IPR000073">
    <property type="entry name" value="AB_hydrolase_1"/>
</dbReference>
<gene>
    <name evidence="2" type="ORF">BE221DRAFT_146636</name>
</gene>
<feature type="domain" description="AB hydrolase-1" evidence="1">
    <location>
        <begin position="26"/>
        <end position="279"/>
    </location>
</feature>
<sequence length="294" mass="32528">MSRERYYEWEGHVIRYTTSGTTGEPLVLIHGFGGNADHWRRNVNALGERRRVYAIDLLGYGYSSKPNPMAEGLKQNEIYCFETWGRQILHFVDEIVGEPAFVACNSVGGVAGLQAAVDAPEKVRGVVLMNISLRGLHITKQPAIIRPFVKALQTTLRETSIGKSFFASVAKERTVKNILKEAYGDSSQVTDELVEAILSPGLRDGAAEVFLDFISYSGGPLPEELLPKCKVPVRMLWGDKDPWENIDQGRKLYASYADKFIPLPGVGHCPQDEAPELVNGLLNEFVDEYASAPA</sequence>
<dbReference type="Pfam" id="PF12697">
    <property type="entry name" value="Abhydrolase_6"/>
    <property type="match status" value="1"/>
</dbReference>
<dbReference type="PRINTS" id="PR00412">
    <property type="entry name" value="EPOXHYDRLASE"/>
</dbReference>
<reference evidence="2" key="1">
    <citation type="submission" date="2017-04" db="EMBL/GenBank/DDBJ databases">
        <title>Population genomics of picophytoplankton unveils novel chromosome hypervariability.</title>
        <authorList>
            <consortium name="DOE Joint Genome Institute"/>
            <person name="Blanc-Mathieu R."/>
            <person name="Krasovec M."/>
            <person name="Hebrard M."/>
            <person name="Yau S."/>
            <person name="Desgranges E."/>
            <person name="Martin J."/>
            <person name="Schackwitz W."/>
            <person name="Kuo A."/>
            <person name="Salin G."/>
            <person name="Donnadieu C."/>
            <person name="Desdevises Y."/>
            <person name="Sanchez-Ferandin S."/>
            <person name="Moreau H."/>
            <person name="Rivals E."/>
            <person name="Grigoriev I.V."/>
            <person name="Grimsley N."/>
            <person name="Eyre-Walker A."/>
            <person name="Piganeau G."/>
        </authorList>
    </citation>
    <scope>NUCLEOTIDE SEQUENCE [LARGE SCALE GENOMIC DNA]</scope>
    <source>
        <strain evidence="2">RCC 1115</strain>
    </source>
</reference>
<accession>A0A1Y5I7C7</accession>
<proteinExistence type="predicted"/>
<dbReference type="InterPro" id="IPR000639">
    <property type="entry name" value="Epox_hydrolase-like"/>
</dbReference>
<evidence type="ECO:0000313" key="2">
    <source>
        <dbReference type="EMBL" id="OUS45459.1"/>
    </source>
</evidence>
<name>A0A1Y5I7C7_OSTTA</name>
<dbReference type="SUPFAM" id="SSF53474">
    <property type="entry name" value="alpha/beta-Hydrolases"/>
    <property type="match status" value="1"/>
</dbReference>